<keyword evidence="2 5" id="KW-0690">Ribosome biogenesis</keyword>
<dbReference type="GO" id="GO:0000967">
    <property type="term" value="P:rRNA 5'-end processing"/>
    <property type="evidence" value="ECO:0007669"/>
    <property type="project" value="UniProtKB-UniRule"/>
</dbReference>
<reference evidence="8" key="1">
    <citation type="submission" date="2017-09" db="EMBL/GenBank/DDBJ databases">
        <title>Depth-based differentiation of microbial function through sediment-hosted aquifers and enrichment of novel symbionts in the deep terrestrial subsurface.</title>
        <authorList>
            <person name="Probst A.J."/>
            <person name="Ladd B."/>
            <person name="Jarett J.K."/>
            <person name="Geller-Mcgrath D.E."/>
            <person name="Sieber C.M.K."/>
            <person name="Emerson J.B."/>
            <person name="Anantharaman K."/>
            <person name="Thomas B.C."/>
            <person name="Malmstrom R."/>
            <person name="Stieglmeier M."/>
            <person name="Klingl A."/>
            <person name="Woyke T."/>
            <person name="Ryan C.M."/>
            <person name="Banfield J.F."/>
        </authorList>
    </citation>
    <scope>NUCLEOTIDE SEQUENCE [LARGE SCALE GENOMIC DNA]</scope>
</reference>
<dbReference type="AlphaFoldDB" id="A0A2M7BAZ6"/>
<name>A0A2M7BAZ6_9BACT</name>
<gene>
    <name evidence="7" type="ORF">COS54_03305</name>
</gene>
<dbReference type="Proteomes" id="UP000229631">
    <property type="component" value="Unassembled WGS sequence"/>
</dbReference>
<dbReference type="InterPro" id="IPR006641">
    <property type="entry name" value="YqgF/RNaseH-like_dom"/>
</dbReference>
<feature type="domain" description="YqgF/RNase H-like" evidence="6">
    <location>
        <begin position="1"/>
        <end position="93"/>
    </location>
</feature>
<evidence type="ECO:0000313" key="8">
    <source>
        <dbReference type="Proteomes" id="UP000229631"/>
    </source>
</evidence>
<protein>
    <recommendedName>
        <fullName evidence="5">Putative pre-16S rRNA nuclease</fullName>
        <ecNumber evidence="5">3.1.-.-</ecNumber>
    </recommendedName>
</protein>
<dbReference type="NCBIfam" id="TIGR00250">
    <property type="entry name" value="RNAse_H_YqgF"/>
    <property type="match status" value="1"/>
</dbReference>
<dbReference type="GO" id="GO:0005829">
    <property type="term" value="C:cytosol"/>
    <property type="evidence" value="ECO:0007669"/>
    <property type="project" value="TreeGrafter"/>
</dbReference>
<accession>A0A2M7BAZ6</accession>
<proteinExistence type="inferred from homology"/>
<keyword evidence="4 5" id="KW-0378">Hydrolase</keyword>
<dbReference type="HAMAP" id="MF_00651">
    <property type="entry name" value="Nuclease_YqgF"/>
    <property type="match status" value="1"/>
</dbReference>
<comment type="caution">
    <text evidence="7">The sequence shown here is derived from an EMBL/GenBank/DDBJ whole genome shotgun (WGS) entry which is preliminary data.</text>
</comment>
<dbReference type="Pfam" id="PF03652">
    <property type="entry name" value="RuvX"/>
    <property type="match status" value="1"/>
</dbReference>
<comment type="function">
    <text evidence="5">Could be a nuclease involved in processing of the 5'-end of pre-16S rRNA.</text>
</comment>
<dbReference type="PANTHER" id="PTHR33317:SF4">
    <property type="entry name" value="POLYNUCLEOTIDYL TRANSFERASE, RIBONUCLEASE H-LIKE SUPERFAMILY PROTEIN"/>
    <property type="match status" value="1"/>
</dbReference>
<keyword evidence="1 5" id="KW-0963">Cytoplasm</keyword>
<dbReference type="InterPro" id="IPR005227">
    <property type="entry name" value="YqgF"/>
</dbReference>
<sequence>MKILGIDYGQSKMGVAVGDTATGLAEPIKVFQISNFKIQILKIIFNDPMIKKIVVGLPHGKMDVEIKEFGVGLEKQTGVEVEFFDETLTTQDAQRLLITSGRKRKSRKEKEDAVAAAIMLEYFIIVGRRSRHRRG</sequence>
<organism evidence="7 8">
    <name type="scientific">Candidatus Shapirobacteria bacterium CG03_land_8_20_14_0_80_39_12</name>
    <dbReference type="NCBI Taxonomy" id="1974879"/>
    <lineage>
        <taxon>Bacteria</taxon>
        <taxon>Candidatus Shapironibacteriota</taxon>
    </lineage>
</organism>
<evidence type="ECO:0000256" key="5">
    <source>
        <dbReference type="HAMAP-Rule" id="MF_00651"/>
    </source>
</evidence>
<dbReference type="GO" id="GO:0016788">
    <property type="term" value="F:hydrolase activity, acting on ester bonds"/>
    <property type="evidence" value="ECO:0007669"/>
    <property type="project" value="UniProtKB-UniRule"/>
</dbReference>
<evidence type="ECO:0000259" key="6">
    <source>
        <dbReference type="SMART" id="SM00732"/>
    </source>
</evidence>
<keyword evidence="3 5" id="KW-0540">Nuclease</keyword>
<dbReference type="CDD" id="cd16964">
    <property type="entry name" value="YqgF"/>
    <property type="match status" value="1"/>
</dbReference>
<evidence type="ECO:0000256" key="1">
    <source>
        <dbReference type="ARBA" id="ARBA00022490"/>
    </source>
</evidence>
<dbReference type="SUPFAM" id="SSF53098">
    <property type="entry name" value="Ribonuclease H-like"/>
    <property type="match status" value="1"/>
</dbReference>
<evidence type="ECO:0000256" key="4">
    <source>
        <dbReference type="ARBA" id="ARBA00022801"/>
    </source>
</evidence>
<dbReference type="GO" id="GO:0004518">
    <property type="term" value="F:nuclease activity"/>
    <property type="evidence" value="ECO:0007669"/>
    <property type="project" value="UniProtKB-KW"/>
</dbReference>
<dbReference type="Gene3D" id="3.30.420.140">
    <property type="entry name" value="YqgF/RNase H-like domain"/>
    <property type="match status" value="1"/>
</dbReference>
<evidence type="ECO:0000256" key="3">
    <source>
        <dbReference type="ARBA" id="ARBA00022722"/>
    </source>
</evidence>
<dbReference type="InterPro" id="IPR012337">
    <property type="entry name" value="RNaseH-like_sf"/>
</dbReference>
<dbReference type="EMBL" id="PEVC01000058">
    <property type="protein sequence ID" value="PIV00283.1"/>
    <property type="molecule type" value="Genomic_DNA"/>
</dbReference>
<comment type="subcellular location">
    <subcellularLocation>
        <location evidence="5">Cytoplasm</location>
    </subcellularLocation>
</comment>
<evidence type="ECO:0000256" key="2">
    <source>
        <dbReference type="ARBA" id="ARBA00022517"/>
    </source>
</evidence>
<dbReference type="EC" id="3.1.-.-" evidence="5"/>
<evidence type="ECO:0000313" key="7">
    <source>
        <dbReference type="EMBL" id="PIV00283.1"/>
    </source>
</evidence>
<dbReference type="SMART" id="SM00732">
    <property type="entry name" value="YqgFc"/>
    <property type="match status" value="1"/>
</dbReference>
<dbReference type="PANTHER" id="PTHR33317">
    <property type="entry name" value="POLYNUCLEOTIDYL TRANSFERASE, RIBONUCLEASE H-LIKE SUPERFAMILY PROTEIN"/>
    <property type="match status" value="1"/>
</dbReference>
<comment type="similarity">
    <text evidence="5">Belongs to the YqgF HJR family.</text>
</comment>
<dbReference type="InterPro" id="IPR037027">
    <property type="entry name" value="YqgF/RNaseH-like_dom_sf"/>
</dbReference>